<evidence type="ECO:0000313" key="3">
    <source>
        <dbReference type="EMBL" id="RSZ57426.1"/>
    </source>
</evidence>
<dbReference type="NCBIfam" id="TIGR02595">
    <property type="entry name" value="PEP_CTERM"/>
    <property type="match status" value="1"/>
</dbReference>
<keyword evidence="1" id="KW-0732">Signal</keyword>
<feature type="chain" id="PRO_5019263855" evidence="1">
    <location>
        <begin position="21"/>
        <end position="233"/>
    </location>
</feature>
<name>A0A430HIR6_9BURK</name>
<dbReference type="Pfam" id="PF07589">
    <property type="entry name" value="PEP-CTERM"/>
    <property type="match status" value="1"/>
</dbReference>
<feature type="domain" description="Ice-binding protein C-terminal" evidence="2">
    <location>
        <begin position="204"/>
        <end position="228"/>
    </location>
</feature>
<evidence type="ECO:0000259" key="2">
    <source>
        <dbReference type="Pfam" id="PF07589"/>
    </source>
</evidence>
<dbReference type="EMBL" id="RXLQ01000010">
    <property type="protein sequence ID" value="RSZ57426.1"/>
    <property type="molecule type" value="Genomic_DNA"/>
</dbReference>
<keyword evidence="4" id="KW-1185">Reference proteome</keyword>
<protein>
    <submittedName>
        <fullName evidence="3">PEP-CTERM sorting domain-containing protein</fullName>
    </submittedName>
</protein>
<evidence type="ECO:0000256" key="1">
    <source>
        <dbReference type="SAM" id="SignalP"/>
    </source>
</evidence>
<comment type="caution">
    <text evidence="3">The sequence shown here is derived from an EMBL/GenBank/DDBJ whole genome shotgun (WGS) entry which is preliminary data.</text>
</comment>
<organism evidence="3 4">
    <name type="scientific">Massilia atriviolacea</name>
    <dbReference type="NCBI Taxonomy" id="2495579"/>
    <lineage>
        <taxon>Bacteria</taxon>
        <taxon>Pseudomonadati</taxon>
        <taxon>Pseudomonadota</taxon>
        <taxon>Betaproteobacteria</taxon>
        <taxon>Burkholderiales</taxon>
        <taxon>Oxalobacteraceae</taxon>
        <taxon>Telluria group</taxon>
        <taxon>Massilia</taxon>
    </lineage>
</organism>
<reference evidence="3 4" key="1">
    <citation type="submission" date="2018-12" db="EMBL/GenBank/DDBJ databases">
        <authorList>
            <person name="Yang E."/>
        </authorList>
    </citation>
    <scope>NUCLEOTIDE SEQUENCE [LARGE SCALE GENOMIC DNA]</scope>
    <source>
        <strain evidence="3 4">SOD</strain>
    </source>
</reference>
<accession>A0A430HIR6</accession>
<dbReference type="RefSeq" id="WP_126075769.1">
    <property type="nucleotide sequence ID" value="NZ_CP051166.1"/>
</dbReference>
<dbReference type="Proteomes" id="UP000278085">
    <property type="component" value="Unassembled WGS sequence"/>
</dbReference>
<evidence type="ECO:0000313" key="4">
    <source>
        <dbReference type="Proteomes" id="UP000278085"/>
    </source>
</evidence>
<dbReference type="AlphaFoldDB" id="A0A430HIR6"/>
<gene>
    <name evidence="3" type="ORF">EJB06_19995</name>
</gene>
<dbReference type="OrthoDB" id="8758204at2"/>
<sequence>MKKFTGMLFTAMFAMASAQAQVVTFDFTAKVHGLDTSGGKVIGPGFDIAAGDTVHGRFSFDVATPLSTLVDWTPAYKSRLYEGPQHPVLAAFTVDRNGQTSAIGHPSASSILVENAPVSLGGDSLKFQTSIHAPDWSQGSWVALTFNDRTGTALDSMSIPGSFSLSAFHSASFIFGWSDNTKNTHLNTGGYGTITSLTQVVTSPVPEPTTYAMFAVGLVAVGAMARRKAAPQT</sequence>
<dbReference type="InterPro" id="IPR013424">
    <property type="entry name" value="Ice-binding_C"/>
</dbReference>
<feature type="signal peptide" evidence="1">
    <location>
        <begin position="1"/>
        <end position="20"/>
    </location>
</feature>
<proteinExistence type="predicted"/>